<dbReference type="Gene3D" id="3.10.20.90">
    <property type="entry name" value="Phosphatidylinositol 3-kinase Catalytic Subunit, Chain A, domain 1"/>
    <property type="match status" value="1"/>
</dbReference>
<dbReference type="CDD" id="cd16105">
    <property type="entry name" value="Ubl_ASPSCR1_like"/>
    <property type="match status" value="1"/>
</dbReference>
<keyword evidence="1" id="KW-0175">Coiled coil</keyword>
<sequence>MSCLTIICPNAKRVQVKTTPMMLIRQVLEEACLKSGFEVNRHRLQTQSRKPIDPSLPFRLSGIPNNATLEMIQKEASSENAMIDLAIQSGSGARHQKKVNVKVMLLDVLKDFTAEFGEDLATTVDGSVPCVVYMNKRYTGAELAVNSLSSLGVSTGKCLIRYMRVKLNAEELSAMETRLKEEMDRKKAMDANFSKLKAENEERNRLEQLRQEAFDKDKDERKKREEEQLKAIIPETNAPENVEIDTSGPQNRDVLREVPQQDPNSWSFDGPAFSRPAQQNTMRLEELNRLLERTNNSLESSSHESRMDAMVNALADGGRITLAEVRTRADIAMEQEQEVAEVFGDSCDRQAVIFKKGSKVQAEEPMETEEFFEVGLDDVRNMQKDLRKAVRDQTQASFVSKDYLVKKNRQLKIDAYKHTVVRVNVGEHILQACFNTNEQSYKLDVFLKSVFKISDWKLMFTNMKVVTSEVKNFVDLELAPKSTLIATFGGQTVNAADVVQNVSEVRQEEADRIASQWLSINKTFIPFNSTVNDDRKQKRTTTDSTFSAPNWQKMTSRLYLFRMFCVFLWMLNRFH</sequence>
<dbReference type="InterPro" id="IPR029071">
    <property type="entry name" value="Ubiquitin-like_domsf"/>
</dbReference>
<evidence type="ECO:0000256" key="2">
    <source>
        <dbReference type="SAM" id="MobiDB-lite"/>
    </source>
</evidence>
<feature type="coiled-coil region" evidence="1">
    <location>
        <begin position="277"/>
        <end position="304"/>
    </location>
</feature>
<accession>A0AAE9A0U6</accession>
<dbReference type="InterPro" id="IPR059238">
    <property type="entry name" value="UBX1_UBXN9"/>
</dbReference>
<dbReference type="SUPFAM" id="SSF54236">
    <property type="entry name" value="Ubiquitin-like"/>
    <property type="match status" value="1"/>
</dbReference>
<dbReference type="AlphaFoldDB" id="A0AAE9A0U6"/>
<reference evidence="4 5" key="1">
    <citation type="submission" date="2022-02" db="EMBL/GenBank/DDBJ databases">
        <title>Chromosome-level reference genomes for two strains of Caenorhabditis briggsae: an improved platform for comparative genomics.</title>
        <authorList>
            <person name="Stevens L."/>
            <person name="Andersen E.C."/>
        </authorList>
    </citation>
    <scope>NUCLEOTIDE SEQUENCE [LARGE SCALE GENOMIC DNA]</scope>
    <source>
        <strain evidence="4">QX1410_ONT</strain>
        <tissue evidence="4">Whole-organism</tissue>
    </source>
</reference>
<feature type="domain" description="TUG ubiquitin-like" evidence="3">
    <location>
        <begin position="7"/>
        <end position="71"/>
    </location>
</feature>
<name>A0AAE9A0U6_CAEBR</name>
<proteinExistence type="predicted"/>
<gene>
    <name evidence="4" type="ORF">L3Y34_008229</name>
</gene>
<dbReference type="InterPro" id="IPR021569">
    <property type="entry name" value="TUG-UBL1"/>
</dbReference>
<evidence type="ECO:0000313" key="5">
    <source>
        <dbReference type="Proteomes" id="UP000827892"/>
    </source>
</evidence>
<organism evidence="4 5">
    <name type="scientific">Caenorhabditis briggsae</name>
    <dbReference type="NCBI Taxonomy" id="6238"/>
    <lineage>
        <taxon>Eukaryota</taxon>
        <taxon>Metazoa</taxon>
        <taxon>Ecdysozoa</taxon>
        <taxon>Nematoda</taxon>
        <taxon>Chromadorea</taxon>
        <taxon>Rhabditida</taxon>
        <taxon>Rhabditina</taxon>
        <taxon>Rhabditomorpha</taxon>
        <taxon>Rhabditoidea</taxon>
        <taxon>Rhabditidae</taxon>
        <taxon>Peloderinae</taxon>
        <taxon>Caenorhabditis</taxon>
    </lineage>
</organism>
<evidence type="ECO:0000259" key="3">
    <source>
        <dbReference type="Pfam" id="PF11470"/>
    </source>
</evidence>
<dbReference type="EMBL" id="CP090895">
    <property type="protein sequence ID" value="ULT89666.1"/>
    <property type="molecule type" value="Genomic_DNA"/>
</dbReference>
<dbReference type="PANTHER" id="PTHR46467">
    <property type="entry name" value="TETHER CONTAINING UBX DOMAIN FOR GLUT4"/>
    <property type="match status" value="1"/>
</dbReference>
<evidence type="ECO:0000313" key="4">
    <source>
        <dbReference type="EMBL" id="ULT89666.1"/>
    </source>
</evidence>
<evidence type="ECO:0000256" key="1">
    <source>
        <dbReference type="SAM" id="Coils"/>
    </source>
</evidence>
<feature type="region of interest" description="Disordered" evidence="2">
    <location>
        <begin position="210"/>
        <end position="229"/>
    </location>
</feature>
<dbReference type="PANTHER" id="PTHR46467:SF1">
    <property type="entry name" value="TETHER CONTAINING UBX DOMAIN FOR GLUT4"/>
    <property type="match status" value="1"/>
</dbReference>
<protein>
    <recommendedName>
        <fullName evidence="3">TUG ubiquitin-like domain-containing protein</fullName>
    </recommendedName>
</protein>
<dbReference type="CDD" id="cd17075">
    <property type="entry name" value="UBX1_UBXN9"/>
    <property type="match status" value="1"/>
</dbReference>
<dbReference type="Pfam" id="PF11470">
    <property type="entry name" value="TUG-UBL1"/>
    <property type="match status" value="1"/>
</dbReference>
<dbReference type="Proteomes" id="UP000827892">
    <property type="component" value="Chromosome V"/>
</dbReference>